<evidence type="ECO:0000313" key="3">
    <source>
        <dbReference type="Proteomes" id="UP000248326"/>
    </source>
</evidence>
<dbReference type="InterPro" id="IPR006675">
    <property type="entry name" value="HDIG_dom"/>
</dbReference>
<dbReference type="PANTHER" id="PTHR45228">
    <property type="entry name" value="CYCLIC DI-GMP PHOSPHODIESTERASE TM_0186-RELATED"/>
    <property type="match status" value="1"/>
</dbReference>
<protein>
    <submittedName>
        <fullName evidence="2">Metal dependent phosphohydrolase</fullName>
    </submittedName>
</protein>
<dbReference type="InterPro" id="IPR052020">
    <property type="entry name" value="Cyclic_di-GMP/3'3'-cGAMP_PDE"/>
</dbReference>
<sequence length="186" mass="20605">MIDARKSDQPQSQPLRGVVPDEVLRHGEDVAKLSLRVADEIGLGAYERLVLAWGARIHDIGKARVPTGILEKPGPLTPAERGLIEQHPAWGVEMAPQSPIMVREIVLHHHERWDGSGYPEHLNGPNIPLLARIVAVCDVFDALVSDRPYRSAWSREDAVTYIEHASGREFDPSVVDAFMRVMNASA</sequence>
<dbReference type="PROSITE" id="PS51832">
    <property type="entry name" value="HD_GYP"/>
    <property type="match status" value="1"/>
</dbReference>
<feature type="domain" description="HD-GYP" evidence="1">
    <location>
        <begin position="1"/>
        <end position="186"/>
    </location>
</feature>
<dbReference type="Proteomes" id="UP000248326">
    <property type="component" value="Unassembled WGS sequence"/>
</dbReference>
<dbReference type="SMART" id="SM00471">
    <property type="entry name" value="HDc"/>
    <property type="match status" value="1"/>
</dbReference>
<gene>
    <name evidence="2" type="ORF">DES52_104160</name>
</gene>
<dbReference type="GO" id="GO:0016787">
    <property type="term" value="F:hydrolase activity"/>
    <property type="evidence" value="ECO:0007669"/>
    <property type="project" value="UniProtKB-KW"/>
</dbReference>
<dbReference type="AlphaFoldDB" id="A0A318SKK6"/>
<dbReference type="RefSeq" id="WP_170130927.1">
    <property type="nucleotide sequence ID" value="NZ_QJSX01000004.1"/>
</dbReference>
<dbReference type="InterPro" id="IPR003607">
    <property type="entry name" value="HD/PDEase_dom"/>
</dbReference>
<reference evidence="2 3" key="1">
    <citation type="submission" date="2018-06" db="EMBL/GenBank/DDBJ databases">
        <title>Genomic Encyclopedia of Type Strains, Phase IV (KMG-IV): sequencing the most valuable type-strain genomes for metagenomic binning, comparative biology and taxonomic classification.</title>
        <authorList>
            <person name="Goeker M."/>
        </authorList>
    </citation>
    <scope>NUCLEOTIDE SEQUENCE [LARGE SCALE GENOMIC DNA]</scope>
    <source>
        <strain evidence="2 3">DSM 18048</strain>
    </source>
</reference>
<dbReference type="NCBIfam" id="TIGR00277">
    <property type="entry name" value="HDIG"/>
    <property type="match status" value="1"/>
</dbReference>
<dbReference type="Gene3D" id="1.10.3210.10">
    <property type="entry name" value="Hypothetical protein af1432"/>
    <property type="match status" value="1"/>
</dbReference>
<keyword evidence="3" id="KW-1185">Reference proteome</keyword>
<dbReference type="Pfam" id="PF13487">
    <property type="entry name" value="HD_5"/>
    <property type="match status" value="1"/>
</dbReference>
<comment type="caution">
    <text evidence="2">The sequence shown here is derived from an EMBL/GenBank/DDBJ whole genome shotgun (WGS) entry which is preliminary data.</text>
</comment>
<dbReference type="EMBL" id="QJSX01000004">
    <property type="protein sequence ID" value="PYE54889.1"/>
    <property type="molecule type" value="Genomic_DNA"/>
</dbReference>
<keyword evidence="2" id="KW-0378">Hydrolase</keyword>
<dbReference type="CDD" id="cd00077">
    <property type="entry name" value="HDc"/>
    <property type="match status" value="1"/>
</dbReference>
<evidence type="ECO:0000259" key="1">
    <source>
        <dbReference type="PROSITE" id="PS51832"/>
    </source>
</evidence>
<evidence type="ECO:0000313" key="2">
    <source>
        <dbReference type="EMBL" id="PYE54889.1"/>
    </source>
</evidence>
<name>A0A318SKK6_9DEIO</name>
<accession>A0A318SKK6</accession>
<proteinExistence type="predicted"/>
<dbReference type="InterPro" id="IPR037522">
    <property type="entry name" value="HD_GYP_dom"/>
</dbReference>
<dbReference type="SUPFAM" id="SSF109604">
    <property type="entry name" value="HD-domain/PDEase-like"/>
    <property type="match status" value="1"/>
</dbReference>
<organism evidence="2 3">
    <name type="scientific">Deinococcus yavapaiensis KR-236</name>
    <dbReference type="NCBI Taxonomy" id="694435"/>
    <lineage>
        <taxon>Bacteria</taxon>
        <taxon>Thermotogati</taxon>
        <taxon>Deinococcota</taxon>
        <taxon>Deinococci</taxon>
        <taxon>Deinococcales</taxon>
        <taxon>Deinococcaceae</taxon>
        <taxon>Deinococcus</taxon>
    </lineage>
</organism>